<protein>
    <recommendedName>
        <fullName evidence="3">DNA topoisomerase III</fullName>
    </recommendedName>
</protein>
<dbReference type="AlphaFoldDB" id="A0A0K9FEB9"/>
<sequence>MSLMKSNSGRDFFTVNAVQTIKNSEDVTLSKVTRAKKKFEIVGKCPLCGHSVIEGQKGFGCSNWKKG</sequence>
<reference evidence="2" key="1">
    <citation type="submission" date="2015-07" db="EMBL/GenBank/DDBJ databases">
        <authorList>
            <consortium name="Consortium for Microbial Forensics and Genomics (microFORGE)"/>
            <person name="Knight B.M."/>
            <person name="Roberts D.P."/>
            <person name="Lin D."/>
            <person name="Hari K."/>
            <person name="Fletcher J."/>
            <person name="Melcher U."/>
            <person name="Blagden T."/>
            <person name="Winegar R.A."/>
        </authorList>
    </citation>
    <scope>NUCLEOTIDE SEQUENCE [LARGE SCALE GENOMIC DNA]</scope>
    <source>
        <strain evidence="2">DSM 23493</strain>
    </source>
</reference>
<dbReference type="EMBL" id="LFXJ01000005">
    <property type="protein sequence ID" value="KMY32602.1"/>
    <property type="molecule type" value="Genomic_DNA"/>
</dbReference>
<evidence type="ECO:0000313" key="1">
    <source>
        <dbReference type="EMBL" id="KMY32602.1"/>
    </source>
</evidence>
<accession>A0A0K9FEB9</accession>
<dbReference type="Proteomes" id="UP000037326">
    <property type="component" value="Unassembled WGS sequence"/>
</dbReference>
<evidence type="ECO:0000313" key="2">
    <source>
        <dbReference type="Proteomes" id="UP000037326"/>
    </source>
</evidence>
<gene>
    <name evidence="1" type="ORF">ACZ11_10865</name>
</gene>
<evidence type="ECO:0008006" key="3">
    <source>
        <dbReference type="Google" id="ProtNLM"/>
    </source>
</evidence>
<organism evidence="1 2">
    <name type="scientific">Lysinibacillus xylanilyticus</name>
    <dbReference type="NCBI Taxonomy" id="582475"/>
    <lineage>
        <taxon>Bacteria</taxon>
        <taxon>Bacillati</taxon>
        <taxon>Bacillota</taxon>
        <taxon>Bacilli</taxon>
        <taxon>Bacillales</taxon>
        <taxon>Bacillaceae</taxon>
        <taxon>Lysinibacillus</taxon>
    </lineage>
</organism>
<proteinExistence type="predicted"/>
<comment type="caution">
    <text evidence="1">The sequence shown here is derived from an EMBL/GenBank/DDBJ whole genome shotgun (WGS) entry which is preliminary data.</text>
</comment>
<dbReference type="PATRIC" id="fig|582475.4.peg.1770"/>
<name>A0A0K9FEB9_9BACI</name>